<accession>A0A8K1G304</accession>
<evidence type="ECO:0000313" key="1">
    <source>
        <dbReference type="EMBL" id="TRZ10767.1"/>
    </source>
</evidence>
<dbReference type="AlphaFoldDB" id="A0A8K1G304"/>
<keyword evidence="2" id="KW-1185">Reference proteome</keyword>
<name>A0A8K1G304_9PASS</name>
<sequence>MLLLERTRKSAKRCVTHVAVLHFLFSSWWLPRFGNLTSFLKRKASAKYIFPLKVPVIPPLNGQPQCKR</sequence>
<comment type="caution">
    <text evidence="1">The sequence shown here is derived from an EMBL/GenBank/DDBJ whole genome shotgun (WGS) entry which is preliminary data.</text>
</comment>
<dbReference type="Proteomes" id="UP000796761">
    <property type="component" value="Unassembled WGS sequence"/>
</dbReference>
<dbReference type="EMBL" id="SWJQ01000809">
    <property type="protein sequence ID" value="TRZ10767.1"/>
    <property type="molecule type" value="Genomic_DNA"/>
</dbReference>
<organism evidence="1 2">
    <name type="scientific">Zosterops borbonicus</name>
    <dbReference type="NCBI Taxonomy" id="364589"/>
    <lineage>
        <taxon>Eukaryota</taxon>
        <taxon>Metazoa</taxon>
        <taxon>Chordata</taxon>
        <taxon>Craniata</taxon>
        <taxon>Vertebrata</taxon>
        <taxon>Euteleostomi</taxon>
        <taxon>Archelosauria</taxon>
        <taxon>Archosauria</taxon>
        <taxon>Dinosauria</taxon>
        <taxon>Saurischia</taxon>
        <taxon>Theropoda</taxon>
        <taxon>Coelurosauria</taxon>
        <taxon>Aves</taxon>
        <taxon>Neognathae</taxon>
        <taxon>Neoaves</taxon>
        <taxon>Telluraves</taxon>
        <taxon>Australaves</taxon>
        <taxon>Passeriformes</taxon>
        <taxon>Sylvioidea</taxon>
        <taxon>Zosteropidae</taxon>
        <taxon>Zosterops</taxon>
    </lineage>
</organism>
<protein>
    <submittedName>
        <fullName evidence="1">Uncharacterized protein</fullName>
    </submittedName>
</protein>
<gene>
    <name evidence="1" type="ORF">HGM15179_016339</name>
</gene>
<reference evidence="1" key="1">
    <citation type="submission" date="2019-04" db="EMBL/GenBank/DDBJ databases">
        <title>Genome assembly of Zosterops borbonicus 15179.</title>
        <authorList>
            <person name="Leroy T."/>
            <person name="Anselmetti Y."/>
            <person name="Tilak M.-K."/>
            <person name="Nabholz B."/>
        </authorList>
    </citation>
    <scope>NUCLEOTIDE SEQUENCE</scope>
    <source>
        <strain evidence="1">HGM_15179</strain>
        <tissue evidence="1">Muscle</tissue>
    </source>
</reference>
<proteinExistence type="predicted"/>
<feature type="non-terminal residue" evidence="1">
    <location>
        <position position="68"/>
    </location>
</feature>
<evidence type="ECO:0000313" key="2">
    <source>
        <dbReference type="Proteomes" id="UP000796761"/>
    </source>
</evidence>